<feature type="domain" description="Glycosyl transferase family 1" evidence="1">
    <location>
        <begin position="175"/>
        <end position="332"/>
    </location>
</feature>
<organism evidence="3 4">
    <name type="scientific">Winogradskyella endarachnes</name>
    <dbReference type="NCBI Taxonomy" id="2681965"/>
    <lineage>
        <taxon>Bacteria</taxon>
        <taxon>Pseudomonadati</taxon>
        <taxon>Bacteroidota</taxon>
        <taxon>Flavobacteriia</taxon>
        <taxon>Flavobacteriales</taxon>
        <taxon>Flavobacteriaceae</taxon>
        <taxon>Winogradskyella</taxon>
    </lineage>
</organism>
<proteinExistence type="predicted"/>
<dbReference type="InterPro" id="IPR028098">
    <property type="entry name" value="Glyco_trans_4-like_N"/>
</dbReference>
<comment type="caution">
    <text evidence="3">The sequence shown here is derived from an EMBL/GenBank/DDBJ whole genome shotgun (WGS) entry which is preliminary data.</text>
</comment>
<evidence type="ECO:0000313" key="3">
    <source>
        <dbReference type="EMBL" id="MUU77642.1"/>
    </source>
</evidence>
<evidence type="ECO:0000259" key="2">
    <source>
        <dbReference type="Pfam" id="PF13439"/>
    </source>
</evidence>
<reference evidence="3 4" key="1">
    <citation type="submission" date="2019-12" db="EMBL/GenBank/DDBJ databases">
        <authorList>
            <person name="Li J."/>
        </authorList>
    </citation>
    <scope>NUCLEOTIDE SEQUENCE [LARGE SCALE GENOMIC DNA]</scope>
    <source>
        <strain evidence="3 4">HL2-2</strain>
    </source>
</reference>
<evidence type="ECO:0000259" key="1">
    <source>
        <dbReference type="Pfam" id="PF00534"/>
    </source>
</evidence>
<dbReference type="GO" id="GO:0016757">
    <property type="term" value="F:glycosyltransferase activity"/>
    <property type="evidence" value="ECO:0007669"/>
    <property type="project" value="InterPro"/>
</dbReference>
<accession>A0A6L6U9N8</accession>
<name>A0A6L6U9N8_9FLAO</name>
<keyword evidence="4" id="KW-1185">Reference proteome</keyword>
<dbReference type="PANTHER" id="PTHR12526:SF630">
    <property type="entry name" value="GLYCOSYLTRANSFERASE"/>
    <property type="match status" value="1"/>
</dbReference>
<dbReference type="Pfam" id="PF13439">
    <property type="entry name" value="Glyco_transf_4"/>
    <property type="match status" value="1"/>
</dbReference>
<evidence type="ECO:0000313" key="4">
    <source>
        <dbReference type="Proteomes" id="UP000478208"/>
    </source>
</evidence>
<dbReference type="Gene3D" id="3.40.50.2000">
    <property type="entry name" value="Glycogen Phosphorylase B"/>
    <property type="match status" value="2"/>
</dbReference>
<dbReference type="Pfam" id="PF00534">
    <property type="entry name" value="Glycos_transf_1"/>
    <property type="match status" value="1"/>
</dbReference>
<dbReference type="CDD" id="cd03801">
    <property type="entry name" value="GT4_PimA-like"/>
    <property type="match status" value="1"/>
</dbReference>
<protein>
    <submittedName>
        <fullName evidence="3">Glycosyltransferase</fullName>
    </submittedName>
</protein>
<dbReference type="InterPro" id="IPR001296">
    <property type="entry name" value="Glyco_trans_1"/>
</dbReference>
<gene>
    <name evidence="3" type="ORF">GN138_04230</name>
</gene>
<dbReference type="PANTHER" id="PTHR12526">
    <property type="entry name" value="GLYCOSYLTRANSFERASE"/>
    <property type="match status" value="1"/>
</dbReference>
<dbReference type="RefSeq" id="WP_157362424.1">
    <property type="nucleotide sequence ID" value="NZ_WOWS01000001.1"/>
</dbReference>
<dbReference type="AlphaFoldDB" id="A0A6L6U9N8"/>
<dbReference type="SUPFAM" id="SSF53756">
    <property type="entry name" value="UDP-Glycosyltransferase/glycogen phosphorylase"/>
    <property type="match status" value="1"/>
</dbReference>
<feature type="domain" description="Glycosyltransferase subfamily 4-like N-terminal" evidence="2">
    <location>
        <begin position="14"/>
        <end position="162"/>
    </location>
</feature>
<sequence length="361" mass="40513">MKMRVLQLIDSLEPGGAERMAVNLANALAEDNVFSCICATRAEGALKSTINKSVNYLFLNRKYVVDVIALIRLVKFVKTSNISIIHAHGSSFFFAWLLKLRLPNLKLIWHDHNGNRSEVKGLFPRLLKLCSSKFDAVLCVNDNLKHWIQTNLKASNLHVIQNFPMLSLSEHTTILKGEKGKRILCLANLRHPKNHLLLLESFKDLCDKFSGWTLHIVGKDYNDDYSNAVKEFINSEKLSNSVFIYDSCNDTSNIISQVEIGVLSSNYEGLPMTLLEYGLGGLAVIVTNVGDNSKVIINDEFGHLIPVKNPKALTESLLFYVGNEEDRIAAGKRLKLHVQNNFSKKSALKKIIDVYLSLNNS</sequence>
<dbReference type="Proteomes" id="UP000478208">
    <property type="component" value="Unassembled WGS sequence"/>
</dbReference>
<dbReference type="EMBL" id="WOWS01000001">
    <property type="protein sequence ID" value="MUU77642.1"/>
    <property type="molecule type" value="Genomic_DNA"/>
</dbReference>
<keyword evidence="3" id="KW-0808">Transferase</keyword>